<keyword evidence="2 3" id="KW-0732">Signal</keyword>
<evidence type="ECO:0000256" key="1">
    <source>
        <dbReference type="ARBA" id="ARBA00010333"/>
    </source>
</evidence>
<proteinExistence type="inferred from homology"/>
<keyword evidence="6" id="KW-1185">Reference proteome</keyword>
<dbReference type="Pfam" id="PF00497">
    <property type="entry name" value="SBP_bac_3"/>
    <property type="match status" value="1"/>
</dbReference>
<dbReference type="InterPro" id="IPR001638">
    <property type="entry name" value="Solute-binding_3/MltF_N"/>
</dbReference>
<dbReference type="PANTHER" id="PTHR35936">
    <property type="entry name" value="MEMBRANE-BOUND LYTIC MUREIN TRANSGLYCOSYLASE F"/>
    <property type="match status" value="1"/>
</dbReference>
<accession>A0ABW0YBL3</accession>
<dbReference type="PANTHER" id="PTHR35936:SF25">
    <property type="entry name" value="ABC TRANSPORTER SUBSTRATE-BINDING PROTEIN"/>
    <property type="match status" value="1"/>
</dbReference>
<evidence type="ECO:0000313" key="6">
    <source>
        <dbReference type="Proteomes" id="UP001596132"/>
    </source>
</evidence>
<feature type="domain" description="Solute-binding protein family 3/N-terminal" evidence="4">
    <location>
        <begin position="34"/>
        <end position="258"/>
    </location>
</feature>
<protein>
    <submittedName>
        <fullName evidence="5">Substrate-binding periplasmic protein</fullName>
    </submittedName>
</protein>
<feature type="signal peptide" evidence="3">
    <location>
        <begin position="1"/>
        <end position="30"/>
    </location>
</feature>
<comment type="caution">
    <text evidence="5">The sequence shown here is derived from an EMBL/GenBank/DDBJ whole genome shotgun (WGS) entry which is preliminary data.</text>
</comment>
<dbReference type="RefSeq" id="WP_042638162.1">
    <property type="nucleotide sequence ID" value="NZ_CDDF01000001.1"/>
</dbReference>
<sequence>MTRREPGSIRRRLQGGCLLLMLGLSQPSQAAPADLSVAWNPWPPFSQLDEQNQLTGLDVTLTRQILKEAGLGFHFRSLPWARALHLIERQQLDVAMGALDTPERRQFARFSAPYRRASFVLLSQQPVAGAPDRWQGIESLADICQRSELRLGKLRGTRPTPLTEACPALKQATEYNSDDKLISLLLARRLDGVIMEWQHAQYRLAQLGADKQTRCQLLMHQQPVSLMFASKTLSDAELQRVNEAIAALPAPEPAFAPPRCRFDNTRFPHAKAPAGA</sequence>
<gene>
    <name evidence="5" type="ORF">ACFPVW_13940</name>
</gene>
<dbReference type="Gene3D" id="3.40.190.10">
    <property type="entry name" value="Periplasmic binding protein-like II"/>
    <property type="match status" value="2"/>
</dbReference>
<dbReference type="EMBL" id="JBHSPP010000016">
    <property type="protein sequence ID" value="MFC5707134.1"/>
    <property type="molecule type" value="Genomic_DNA"/>
</dbReference>
<dbReference type="SMART" id="SM00062">
    <property type="entry name" value="PBPb"/>
    <property type="match status" value="1"/>
</dbReference>
<name>A0ABW0YBL3_9GAMM</name>
<evidence type="ECO:0000259" key="4">
    <source>
        <dbReference type="SMART" id="SM00062"/>
    </source>
</evidence>
<evidence type="ECO:0000313" key="5">
    <source>
        <dbReference type="EMBL" id="MFC5707134.1"/>
    </source>
</evidence>
<dbReference type="SUPFAM" id="SSF53850">
    <property type="entry name" value="Periplasmic binding protein-like II"/>
    <property type="match status" value="1"/>
</dbReference>
<comment type="similarity">
    <text evidence="1">Belongs to the bacterial solute-binding protein 3 family.</text>
</comment>
<evidence type="ECO:0000256" key="2">
    <source>
        <dbReference type="ARBA" id="ARBA00022729"/>
    </source>
</evidence>
<dbReference type="Proteomes" id="UP001596132">
    <property type="component" value="Unassembled WGS sequence"/>
</dbReference>
<reference evidence="6" key="1">
    <citation type="journal article" date="2019" name="Int. J. Syst. Evol. Microbiol.">
        <title>The Global Catalogue of Microorganisms (GCM) 10K type strain sequencing project: providing services to taxonomists for standard genome sequencing and annotation.</title>
        <authorList>
            <consortium name="The Broad Institute Genomics Platform"/>
            <consortium name="The Broad Institute Genome Sequencing Center for Infectious Disease"/>
            <person name="Wu L."/>
            <person name="Ma J."/>
        </authorList>
    </citation>
    <scope>NUCLEOTIDE SEQUENCE [LARGE SCALE GENOMIC DNA]</scope>
    <source>
        <strain evidence="6">KCTC 15012</strain>
    </source>
</reference>
<evidence type="ECO:0000256" key="3">
    <source>
        <dbReference type="SAM" id="SignalP"/>
    </source>
</evidence>
<feature type="chain" id="PRO_5046164218" evidence="3">
    <location>
        <begin position="31"/>
        <end position="276"/>
    </location>
</feature>
<organism evidence="5 6">
    <name type="scientific">Aeromonas eucrenophila</name>
    <dbReference type="NCBI Taxonomy" id="649"/>
    <lineage>
        <taxon>Bacteria</taxon>
        <taxon>Pseudomonadati</taxon>
        <taxon>Pseudomonadota</taxon>
        <taxon>Gammaproteobacteria</taxon>
        <taxon>Aeromonadales</taxon>
        <taxon>Aeromonadaceae</taxon>
        <taxon>Aeromonas</taxon>
    </lineage>
</organism>